<feature type="region of interest" description="Disordered" evidence="1">
    <location>
        <begin position="1"/>
        <end position="34"/>
    </location>
</feature>
<dbReference type="EMBL" id="GEDG01015180">
    <property type="protein sequence ID" value="JAP23710.1"/>
    <property type="molecule type" value="Transcribed_RNA"/>
</dbReference>
<evidence type="ECO:0000313" key="3">
    <source>
        <dbReference type="EMBL" id="JAP23710.1"/>
    </source>
</evidence>
<feature type="compositionally biased region" description="Acidic residues" evidence="1">
    <location>
        <begin position="22"/>
        <end position="34"/>
    </location>
</feature>
<keyword evidence="2" id="KW-0812">Transmembrane</keyword>
<accession>A0A0V0HTI5</accession>
<evidence type="ECO:0000256" key="2">
    <source>
        <dbReference type="SAM" id="Phobius"/>
    </source>
</evidence>
<sequence length="91" mass="10866">MMGKNFVKIDKAPRSKHRHAEETEEEEYEDEEEVEEQNEWAGIVKKNVSCSKGRHKLKIVIFNPLLHFICNSILFLLVCYCKNDIFMYIWT</sequence>
<keyword evidence="2" id="KW-1133">Transmembrane helix</keyword>
<keyword evidence="2" id="KW-0472">Membrane</keyword>
<name>A0A0V0HTI5_SOLCH</name>
<evidence type="ECO:0000256" key="1">
    <source>
        <dbReference type="SAM" id="MobiDB-lite"/>
    </source>
</evidence>
<proteinExistence type="predicted"/>
<feature type="transmembrane region" description="Helical" evidence="2">
    <location>
        <begin position="59"/>
        <end position="78"/>
    </location>
</feature>
<reference evidence="3" key="1">
    <citation type="submission" date="2015-12" db="EMBL/GenBank/DDBJ databases">
        <title>Gene expression during late stages of embryo sac development: a critical building block for successful pollen-pistil interactions.</title>
        <authorList>
            <person name="Liu Y."/>
            <person name="Joly V."/>
            <person name="Sabar M."/>
            <person name="Matton D.P."/>
        </authorList>
    </citation>
    <scope>NUCLEOTIDE SEQUENCE</scope>
</reference>
<protein>
    <submittedName>
        <fullName evidence="3">Putative ovule protein</fullName>
    </submittedName>
</protein>
<dbReference type="AlphaFoldDB" id="A0A0V0HTI5"/>
<organism evidence="3">
    <name type="scientific">Solanum chacoense</name>
    <name type="common">Chaco potato</name>
    <dbReference type="NCBI Taxonomy" id="4108"/>
    <lineage>
        <taxon>Eukaryota</taxon>
        <taxon>Viridiplantae</taxon>
        <taxon>Streptophyta</taxon>
        <taxon>Embryophyta</taxon>
        <taxon>Tracheophyta</taxon>
        <taxon>Spermatophyta</taxon>
        <taxon>Magnoliopsida</taxon>
        <taxon>eudicotyledons</taxon>
        <taxon>Gunneridae</taxon>
        <taxon>Pentapetalae</taxon>
        <taxon>asterids</taxon>
        <taxon>lamiids</taxon>
        <taxon>Solanales</taxon>
        <taxon>Solanaceae</taxon>
        <taxon>Solanoideae</taxon>
        <taxon>Solaneae</taxon>
        <taxon>Solanum</taxon>
    </lineage>
</organism>